<organism evidence="9 10">
    <name type="scientific">Plasmodium gonderi</name>
    <dbReference type="NCBI Taxonomy" id="77519"/>
    <lineage>
        <taxon>Eukaryota</taxon>
        <taxon>Sar</taxon>
        <taxon>Alveolata</taxon>
        <taxon>Apicomplexa</taxon>
        <taxon>Aconoidasida</taxon>
        <taxon>Haemosporida</taxon>
        <taxon>Plasmodiidae</taxon>
        <taxon>Plasmodium</taxon>
        <taxon>Plasmodium (Plasmodium)</taxon>
    </lineage>
</organism>
<dbReference type="EMBL" id="BDQF01000006">
    <property type="protein sequence ID" value="GAW79695.1"/>
    <property type="molecule type" value="Genomic_DNA"/>
</dbReference>
<dbReference type="Pfam" id="PF00350">
    <property type="entry name" value="Dynamin_N"/>
    <property type="match status" value="1"/>
</dbReference>
<dbReference type="GO" id="GO:0016020">
    <property type="term" value="C:membrane"/>
    <property type="evidence" value="ECO:0007669"/>
    <property type="project" value="UniProtKB-SubCell"/>
</dbReference>
<dbReference type="GeneID" id="39746407"/>
<dbReference type="GO" id="GO:0007005">
    <property type="term" value="P:mitochondrion organization"/>
    <property type="evidence" value="ECO:0007669"/>
    <property type="project" value="UniProtKB-ARBA"/>
</dbReference>
<evidence type="ECO:0000256" key="2">
    <source>
        <dbReference type="ARBA" id="ARBA00022741"/>
    </source>
</evidence>
<dbReference type="GO" id="GO:0003924">
    <property type="term" value="F:GTPase activity"/>
    <property type="evidence" value="ECO:0007669"/>
    <property type="project" value="InterPro"/>
</dbReference>
<evidence type="ECO:0000256" key="4">
    <source>
        <dbReference type="ARBA" id="ARBA00023134"/>
    </source>
</evidence>
<evidence type="ECO:0000313" key="9">
    <source>
        <dbReference type="EMBL" id="GAW79695.1"/>
    </source>
</evidence>
<dbReference type="Gene3D" id="3.40.50.300">
    <property type="entry name" value="P-loop containing nucleotide triphosphate hydrolases"/>
    <property type="match status" value="1"/>
</dbReference>
<keyword evidence="2" id="KW-0547">Nucleotide-binding</keyword>
<gene>
    <name evidence="9" type="ORF">PGO_051050</name>
</gene>
<dbReference type="OrthoDB" id="1716625at2759"/>
<evidence type="ECO:0000256" key="6">
    <source>
        <dbReference type="SAM" id="MobiDB-lite"/>
    </source>
</evidence>
<keyword evidence="7" id="KW-0812">Transmembrane</keyword>
<feature type="compositionally biased region" description="Polar residues" evidence="6">
    <location>
        <begin position="1"/>
        <end position="14"/>
    </location>
</feature>
<dbReference type="PANTHER" id="PTHR10465">
    <property type="entry name" value="TRANSMEMBRANE GTPASE FZO1"/>
    <property type="match status" value="1"/>
</dbReference>
<sequence>MQSVPSETTLNSDPYKSKESINTCRNEKSTEFSDQSDMSNNKEEYCEQKEEFEKKMCGNMNDKLNLYDNIISEIKELYNGNIVMNNKGIDKLNIRNVAKGLFLSINKTISKKVRVLVIGNSSSGKSTFINWFLQDNIQKTGYEYETNNFTLITSGNYYSEFNGDVTIKTFDFLKQIANRNRNFKNNLCTKMYVSKNVELKNIDFIDTPGLKDIMNKLDFDINSIIYDLSDYVDIILVFFDSSGKSLSNRLLLIIKEIYEKHIEKILFIFSKIDEIKHEQDRIKLLCQTTQCLASKINIRYNIDLLPIYIYGAKNGRYLFEGASNDDDLCIVNRINDIIYEIKKIFFKKLEKDLYCLVNDCDTIINKILDILKTDGERRAHKSTLKRERIKHTTIQVFTFVVFLFFLFTQLSVHNYYKDVLMSYVDMSANPFYKNYVINTGIMLNSWENSYLMINVALAFFFLMSGIMKKKFTKNIKTLHVSSKEILREQLTFAKFAKDRGKYLAKTFYELKQN</sequence>
<evidence type="ECO:0000256" key="1">
    <source>
        <dbReference type="ARBA" id="ARBA00004370"/>
    </source>
</evidence>
<dbReference type="RefSeq" id="XP_028542284.1">
    <property type="nucleotide sequence ID" value="XM_028686483.1"/>
</dbReference>
<feature type="region of interest" description="Disordered" evidence="6">
    <location>
        <begin position="1"/>
        <end position="41"/>
    </location>
</feature>
<evidence type="ECO:0000256" key="5">
    <source>
        <dbReference type="ARBA" id="ARBA00023136"/>
    </source>
</evidence>
<dbReference type="GO" id="GO:0005525">
    <property type="term" value="F:GTP binding"/>
    <property type="evidence" value="ECO:0007669"/>
    <property type="project" value="UniProtKB-KW"/>
</dbReference>
<dbReference type="SUPFAM" id="SSF52540">
    <property type="entry name" value="P-loop containing nucleoside triphosphate hydrolases"/>
    <property type="match status" value="1"/>
</dbReference>
<dbReference type="OMA" id="YEFETNH"/>
<feature type="transmembrane region" description="Helical" evidence="7">
    <location>
        <begin position="449"/>
        <end position="467"/>
    </location>
</feature>
<keyword evidence="7" id="KW-1133">Transmembrane helix</keyword>
<dbReference type="InterPro" id="IPR045063">
    <property type="entry name" value="Dynamin_N"/>
</dbReference>
<dbReference type="AlphaFoldDB" id="A0A1Y1JEE1"/>
<dbReference type="Proteomes" id="UP000195521">
    <property type="component" value="Unassembled WGS sequence"/>
</dbReference>
<protein>
    <recommendedName>
        <fullName evidence="8">Dynamin N-terminal domain-containing protein</fullName>
    </recommendedName>
</protein>
<evidence type="ECO:0000256" key="3">
    <source>
        <dbReference type="ARBA" id="ARBA00022801"/>
    </source>
</evidence>
<feature type="compositionally biased region" description="Basic and acidic residues" evidence="6">
    <location>
        <begin position="15"/>
        <end position="31"/>
    </location>
</feature>
<reference evidence="10" key="1">
    <citation type="submission" date="2017-04" db="EMBL/GenBank/DDBJ databases">
        <title>Plasmodium gonderi genome.</title>
        <authorList>
            <person name="Arisue N."/>
            <person name="Honma H."/>
            <person name="Kawai S."/>
            <person name="Tougan T."/>
            <person name="Tanabe K."/>
            <person name="Horii T."/>
        </authorList>
    </citation>
    <scope>NUCLEOTIDE SEQUENCE [LARGE SCALE GENOMIC DNA]</scope>
    <source>
        <strain evidence="10">ATCC 30045</strain>
    </source>
</reference>
<evidence type="ECO:0000313" key="10">
    <source>
        <dbReference type="Proteomes" id="UP000195521"/>
    </source>
</evidence>
<evidence type="ECO:0000259" key="8">
    <source>
        <dbReference type="Pfam" id="PF00350"/>
    </source>
</evidence>
<keyword evidence="5 7" id="KW-0472">Membrane</keyword>
<feature type="domain" description="Dynamin N-terminal" evidence="8">
    <location>
        <begin position="115"/>
        <end position="271"/>
    </location>
</feature>
<dbReference type="InterPro" id="IPR027417">
    <property type="entry name" value="P-loop_NTPase"/>
</dbReference>
<name>A0A1Y1JEE1_PLAGO</name>
<feature type="transmembrane region" description="Helical" evidence="7">
    <location>
        <begin position="394"/>
        <end position="416"/>
    </location>
</feature>
<keyword evidence="10" id="KW-1185">Reference proteome</keyword>
<keyword evidence="3" id="KW-0378">Hydrolase</keyword>
<keyword evidence="4" id="KW-0342">GTP-binding</keyword>
<dbReference type="PANTHER" id="PTHR10465:SF4">
    <property type="entry name" value="DYNAMIN N-TERMINAL DOMAIN-CONTAINING PROTEIN"/>
    <property type="match status" value="1"/>
</dbReference>
<comment type="subcellular location">
    <subcellularLocation>
        <location evidence="1">Membrane</location>
    </subcellularLocation>
</comment>
<evidence type="ECO:0000256" key="7">
    <source>
        <dbReference type="SAM" id="Phobius"/>
    </source>
</evidence>
<dbReference type="InterPro" id="IPR027094">
    <property type="entry name" value="Mitofusin_fam"/>
</dbReference>
<comment type="caution">
    <text evidence="9">The sequence shown here is derived from an EMBL/GenBank/DDBJ whole genome shotgun (WGS) entry which is preliminary data.</text>
</comment>
<accession>A0A1Y1JEE1</accession>
<proteinExistence type="predicted"/>